<keyword evidence="2" id="KW-1185">Reference proteome</keyword>
<evidence type="ECO:0000313" key="1">
    <source>
        <dbReference type="EMBL" id="SES31656.1"/>
    </source>
</evidence>
<dbReference type="Proteomes" id="UP000198571">
    <property type="component" value="Unassembled WGS sequence"/>
</dbReference>
<dbReference type="EMBL" id="FOGT01000016">
    <property type="protein sequence ID" value="SES31656.1"/>
    <property type="molecule type" value="Genomic_DNA"/>
</dbReference>
<reference evidence="2" key="1">
    <citation type="submission" date="2016-10" db="EMBL/GenBank/DDBJ databases">
        <authorList>
            <person name="Varghese N."/>
            <person name="Submissions S."/>
        </authorList>
    </citation>
    <scope>NUCLEOTIDE SEQUENCE [LARGE SCALE GENOMIC DNA]</scope>
    <source>
        <strain evidence="2">S9</strain>
    </source>
</reference>
<dbReference type="RefSeq" id="WP_177174397.1">
    <property type="nucleotide sequence ID" value="NZ_FOGT01000016.1"/>
</dbReference>
<sequence length="45" mass="5079">MLKLFMKWLGIGIGIGVAIYAAGFAKDYKEQQEIARERDRFGTGE</sequence>
<organism evidence="1 2">
    <name type="scientific">Salipaludibacillus aurantiacus</name>
    <dbReference type="NCBI Taxonomy" id="1601833"/>
    <lineage>
        <taxon>Bacteria</taxon>
        <taxon>Bacillati</taxon>
        <taxon>Bacillota</taxon>
        <taxon>Bacilli</taxon>
        <taxon>Bacillales</taxon>
        <taxon>Bacillaceae</taxon>
    </lineage>
</organism>
<name>A0A1H9WCH8_9BACI</name>
<gene>
    <name evidence="1" type="ORF">SAMN05518684_11626</name>
</gene>
<accession>A0A1H9WCH8</accession>
<proteinExistence type="predicted"/>
<protein>
    <submittedName>
        <fullName evidence="1">Uncharacterized protein</fullName>
    </submittedName>
</protein>
<evidence type="ECO:0000313" key="2">
    <source>
        <dbReference type="Proteomes" id="UP000198571"/>
    </source>
</evidence>
<dbReference type="AlphaFoldDB" id="A0A1H9WCH8"/>